<gene>
    <name evidence="1" type="ORF">LTS18_000227</name>
</gene>
<comment type="caution">
    <text evidence="1">The sequence shown here is derived from an EMBL/GenBank/DDBJ whole genome shotgun (WGS) entry which is preliminary data.</text>
</comment>
<dbReference type="Proteomes" id="UP001186974">
    <property type="component" value="Unassembled WGS sequence"/>
</dbReference>
<protein>
    <submittedName>
        <fullName evidence="1">Uncharacterized protein</fullName>
    </submittedName>
</protein>
<organism evidence="1 2">
    <name type="scientific">Coniosporium uncinatum</name>
    <dbReference type="NCBI Taxonomy" id="93489"/>
    <lineage>
        <taxon>Eukaryota</taxon>
        <taxon>Fungi</taxon>
        <taxon>Dikarya</taxon>
        <taxon>Ascomycota</taxon>
        <taxon>Pezizomycotina</taxon>
        <taxon>Dothideomycetes</taxon>
        <taxon>Dothideomycetes incertae sedis</taxon>
        <taxon>Coniosporium</taxon>
    </lineage>
</organism>
<reference evidence="1" key="1">
    <citation type="submission" date="2024-09" db="EMBL/GenBank/DDBJ databases">
        <title>Black Yeasts Isolated from many extreme environments.</title>
        <authorList>
            <person name="Coleine C."/>
            <person name="Stajich J.E."/>
            <person name="Selbmann L."/>
        </authorList>
    </citation>
    <scope>NUCLEOTIDE SEQUENCE</scope>
    <source>
        <strain evidence="1">CCFEE 5737</strain>
    </source>
</reference>
<evidence type="ECO:0000313" key="2">
    <source>
        <dbReference type="Proteomes" id="UP001186974"/>
    </source>
</evidence>
<sequence length="260" mass="28591">NDEEISLDVDGDSLPNPALVSEDLRSQLPAAFSKPESPSTPEDLAFPADITNKVTQFLALDKCLPNRDFLQILDDIHPLNPLSVSGPYNRPLQLEYDPEWLAITRAFSLAEPLQVGERAAQIPPDRGTAYYSPLIEDAMQWVDQHIISARKSIVVPQNFQITAPTYTDGEDIMVMGMPREYSNNQTQDFCEMIGIQNVFHLSEEEALKRQQSYPPPSEGGGREFGSGRGRGRGGFRGGRGRGHGRGRGGGRGGGRGRGQR</sequence>
<dbReference type="EMBL" id="JAWDJW010006839">
    <property type="protein sequence ID" value="KAK3063462.1"/>
    <property type="molecule type" value="Genomic_DNA"/>
</dbReference>
<name>A0ACC3D8N2_9PEZI</name>
<feature type="non-terminal residue" evidence="1">
    <location>
        <position position="1"/>
    </location>
</feature>
<accession>A0ACC3D8N2</accession>
<evidence type="ECO:0000313" key="1">
    <source>
        <dbReference type="EMBL" id="KAK3063462.1"/>
    </source>
</evidence>
<proteinExistence type="predicted"/>
<keyword evidence="2" id="KW-1185">Reference proteome</keyword>